<evidence type="ECO:0000256" key="1">
    <source>
        <dbReference type="SAM" id="MobiDB-lite"/>
    </source>
</evidence>
<evidence type="ECO:0000313" key="2">
    <source>
        <dbReference type="EMBL" id="KAJ1139167.1"/>
    </source>
</evidence>
<comment type="caution">
    <text evidence="2">The sequence shown here is derived from an EMBL/GenBank/DDBJ whole genome shotgun (WGS) entry which is preliminary data.</text>
</comment>
<proteinExistence type="predicted"/>
<evidence type="ECO:0000313" key="3">
    <source>
        <dbReference type="Proteomes" id="UP001066276"/>
    </source>
</evidence>
<dbReference type="EMBL" id="JANPWB010000010">
    <property type="protein sequence ID" value="KAJ1139167.1"/>
    <property type="molecule type" value="Genomic_DNA"/>
</dbReference>
<keyword evidence="3" id="KW-1185">Reference proteome</keyword>
<reference evidence="2" key="1">
    <citation type="journal article" date="2022" name="bioRxiv">
        <title>Sequencing and chromosome-scale assembly of the giantPleurodeles waltlgenome.</title>
        <authorList>
            <person name="Brown T."/>
            <person name="Elewa A."/>
            <person name="Iarovenko S."/>
            <person name="Subramanian E."/>
            <person name="Araus A.J."/>
            <person name="Petzold A."/>
            <person name="Susuki M."/>
            <person name="Suzuki K.-i.T."/>
            <person name="Hayashi T."/>
            <person name="Toyoda A."/>
            <person name="Oliveira C."/>
            <person name="Osipova E."/>
            <person name="Leigh N.D."/>
            <person name="Simon A."/>
            <person name="Yun M.H."/>
        </authorList>
    </citation>
    <scope>NUCLEOTIDE SEQUENCE</scope>
    <source>
        <strain evidence="2">20211129_DDA</strain>
        <tissue evidence="2">Liver</tissue>
    </source>
</reference>
<sequence length="110" mass="12164">MRSGCLEKLTGLPMSEKASNDRAGSGGPVWMSQAQPVHPLEFQWWIEGGDHPGREAAFPISRVSPPPCVAPTLVKYSSHPSFQVVTDSRGDRSVVWARRVKQRHSSPSLW</sequence>
<name>A0AAV7QF29_PLEWA</name>
<dbReference type="Proteomes" id="UP001066276">
    <property type="component" value="Chromosome 6"/>
</dbReference>
<organism evidence="2 3">
    <name type="scientific">Pleurodeles waltl</name>
    <name type="common">Iberian ribbed newt</name>
    <dbReference type="NCBI Taxonomy" id="8319"/>
    <lineage>
        <taxon>Eukaryota</taxon>
        <taxon>Metazoa</taxon>
        <taxon>Chordata</taxon>
        <taxon>Craniata</taxon>
        <taxon>Vertebrata</taxon>
        <taxon>Euteleostomi</taxon>
        <taxon>Amphibia</taxon>
        <taxon>Batrachia</taxon>
        <taxon>Caudata</taxon>
        <taxon>Salamandroidea</taxon>
        <taxon>Salamandridae</taxon>
        <taxon>Pleurodelinae</taxon>
        <taxon>Pleurodeles</taxon>
    </lineage>
</organism>
<accession>A0AAV7QF29</accession>
<dbReference type="AlphaFoldDB" id="A0AAV7QF29"/>
<gene>
    <name evidence="2" type="ORF">NDU88_005544</name>
</gene>
<protein>
    <submittedName>
        <fullName evidence="2">Uncharacterized protein</fullName>
    </submittedName>
</protein>
<feature type="region of interest" description="Disordered" evidence="1">
    <location>
        <begin position="1"/>
        <end position="32"/>
    </location>
</feature>